<name>A0A0N1HTX6_9EURO</name>
<dbReference type="PANTHER" id="PTHR38788:SF3">
    <property type="entry name" value="CLR5 DOMAIN-CONTAINING PROTEIN"/>
    <property type="match status" value="1"/>
</dbReference>
<reference evidence="2 3" key="1">
    <citation type="submission" date="2015-06" db="EMBL/GenBank/DDBJ databases">
        <title>Draft genome of the ant-associated black yeast Phialophora attae CBS 131958.</title>
        <authorList>
            <person name="Moreno L.F."/>
            <person name="Stielow B.J."/>
            <person name="de Hoog S."/>
            <person name="Vicente V.A."/>
            <person name="Weiss V.A."/>
            <person name="de Vries M."/>
            <person name="Cruz L.M."/>
            <person name="Souza E.M."/>
        </authorList>
    </citation>
    <scope>NUCLEOTIDE SEQUENCE [LARGE SCALE GENOMIC DNA]</scope>
    <source>
        <strain evidence="2 3">CBS 131958</strain>
    </source>
</reference>
<dbReference type="Proteomes" id="UP000038010">
    <property type="component" value="Unassembled WGS sequence"/>
</dbReference>
<gene>
    <name evidence="2" type="ORF">AB675_1771</name>
</gene>
<keyword evidence="3" id="KW-1185">Reference proteome</keyword>
<proteinExistence type="predicted"/>
<dbReference type="VEuPathDB" id="FungiDB:AB675_1771"/>
<evidence type="ECO:0000313" key="3">
    <source>
        <dbReference type="Proteomes" id="UP000038010"/>
    </source>
</evidence>
<comment type="caution">
    <text evidence="2">The sequence shown here is derived from an EMBL/GenBank/DDBJ whole genome shotgun (WGS) entry which is preliminary data.</text>
</comment>
<feature type="domain" description="Clr5" evidence="1">
    <location>
        <begin position="15"/>
        <end position="59"/>
    </location>
</feature>
<dbReference type="PANTHER" id="PTHR38788">
    <property type="entry name" value="CLR5 DOMAIN-CONTAINING PROTEIN"/>
    <property type="match status" value="1"/>
</dbReference>
<dbReference type="InterPro" id="IPR025676">
    <property type="entry name" value="Clr5_dom"/>
</dbReference>
<dbReference type="OrthoDB" id="4115389at2759"/>
<evidence type="ECO:0000313" key="2">
    <source>
        <dbReference type="EMBL" id="KPI42656.1"/>
    </source>
</evidence>
<dbReference type="AlphaFoldDB" id="A0A0N1HTX6"/>
<dbReference type="RefSeq" id="XP_018002619.1">
    <property type="nucleotide sequence ID" value="XM_018141687.1"/>
</dbReference>
<organism evidence="2 3">
    <name type="scientific">Cyphellophora attinorum</name>
    <dbReference type="NCBI Taxonomy" id="1664694"/>
    <lineage>
        <taxon>Eukaryota</taxon>
        <taxon>Fungi</taxon>
        <taxon>Dikarya</taxon>
        <taxon>Ascomycota</taxon>
        <taxon>Pezizomycotina</taxon>
        <taxon>Eurotiomycetes</taxon>
        <taxon>Chaetothyriomycetidae</taxon>
        <taxon>Chaetothyriales</taxon>
        <taxon>Cyphellophoraceae</taxon>
        <taxon>Cyphellophora</taxon>
    </lineage>
</organism>
<evidence type="ECO:0000259" key="1">
    <source>
        <dbReference type="Pfam" id="PF14420"/>
    </source>
</evidence>
<dbReference type="Pfam" id="PF14420">
    <property type="entry name" value="Clr5"/>
    <property type="match status" value="1"/>
</dbReference>
<accession>A0A0N1HTX6</accession>
<dbReference type="EMBL" id="LFJN01000006">
    <property type="protein sequence ID" value="KPI42656.1"/>
    <property type="molecule type" value="Genomic_DNA"/>
</dbReference>
<dbReference type="GeneID" id="28733567"/>
<protein>
    <recommendedName>
        <fullName evidence="1">Clr5 domain-containing protein</fullName>
    </recommendedName>
</protein>
<sequence>MSSSQPIARGSASLDWEGHRHLITSLYIGEDMTQKDVEAFMKRHHQFHATKFSEWGLEKNLEKKDVLHVLQQADLEDLPGCTPVRIRERNVPLKKLRRHVKRNKALQEKLAGTTSSTYETAAAPDGSSTMRACTKILESHKQTQMSMYLDRSHPRCWRCRILGLQCRDDGSDYLCYECLETALHTYDGAMMAFSDCIRITLLDVDVFDDGLSEVERVCGRAEAVYPELDHITLDFDIKWDLDYLVQDTSGWLSKAVHSNTSKVGACQHRAFST</sequence>